<evidence type="ECO:0000313" key="5">
    <source>
        <dbReference type="Proteomes" id="UP000291525"/>
    </source>
</evidence>
<evidence type="ECO:0000259" key="3">
    <source>
        <dbReference type="Pfam" id="PF02517"/>
    </source>
</evidence>
<sequence>MNPHAKNNKIFYLIIVVALIMLAGLIENIGNVALIMLEILQNDSGHLFVKLVGMSTGFILIPTFISKKIGIEFEEELVPFSKNQSILILVIILLMNSIFIKSDEIFTALIVAICEEYLFRYVAFHILFKEYHTFFTIIVTSLLFGLLLHINGDFWLNAMIKVPAGYLLSRVGLKFGLQYSIAIHWLHNVVVGKII</sequence>
<dbReference type="GO" id="GO:0006508">
    <property type="term" value="P:proteolysis"/>
    <property type="evidence" value="ECO:0007669"/>
    <property type="project" value="UniProtKB-KW"/>
</dbReference>
<dbReference type="Pfam" id="PF02517">
    <property type="entry name" value="Rce1-like"/>
    <property type="match status" value="1"/>
</dbReference>
<comment type="similarity">
    <text evidence="1">Belongs to the UPF0177 family.</text>
</comment>
<organism evidence="4 5">
    <name type="scientific">Streptococcus parasuis</name>
    <dbReference type="NCBI Taxonomy" id="1501662"/>
    <lineage>
        <taxon>Bacteria</taxon>
        <taxon>Bacillati</taxon>
        <taxon>Bacillota</taxon>
        <taxon>Bacilli</taxon>
        <taxon>Lactobacillales</taxon>
        <taxon>Streptococcaceae</taxon>
        <taxon>Streptococcus</taxon>
    </lineage>
</organism>
<keyword evidence="4" id="KW-0378">Hydrolase</keyword>
<dbReference type="InterPro" id="IPR003675">
    <property type="entry name" value="Rce1/LyrA-like_dom"/>
</dbReference>
<proteinExistence type="inferred from homology"/>
<dbReference type="GO" id="GO:0004175">
    <property type="term" value="F:endopeptidase activity"/>
    <property type="evidence" value="ECO:0007669"/>
    <property type="project" value="UniProtKB-ARBA"/>
</dbReference>
<evidence type="ECO:0000313" key="4">
    <source>
        <dbReference type="EMBL" id="TAA09250.1"/>
    </source>
</evidence>
<protein>
    <submittedName>
        <fullName evidence="4">CPBP family intramembrane metalloprotease</fullName>
    </submittedName>
</protein>
<gene>
    <name evidence="4" type="ORF">EXW74_08245</name>
</gene>
<evidence type="ECO:0000256" key="1">
    <source>
        <dbReference type="ARBA" id="ARBA00009067"/>
    </source>
</evidence>
<keyword evidence="4" id="KW-0482">Metalloprotease</keyword>
<dbReference type="Proteomes" id="UP000291525">
    <property type="component" value="Unassembled WGS sequence"/>
</dbReference>
<feature type="transmembrane region" description="Helical" evidence="2">
    <location>
        <begin position="86"/>
        <end position="113"/>
    </location>
</feature>
<accession>A0A4Q8L053</accession>
<keyword evidence="2" id="KW-0812">Transmembrane</keyword>
<dbReference type="AlphaFoldDB" id="A0A4Q8L053"/>
<dbReference type="GO" id="GO:0080120">
    <property type="term" value="P:CAAX-box protein maturation"/>
    <property type="evidence" value="ECO:0007669"/>
    <property type="project" value="UniProtKB-ARBA"/>
</dbReference>
<evidence type="ECO:0000256" key="2">
    <source>
        <dbReference type="SAM" id="Phobius"/>
    </source>
</evidence>
<keyword evidence="2" id="KW-1133">Transmembrane helix</keyword>
<feature type="transmembrane region" description="Helical" evidence="2">
    <location>
        <begin position="12"/>
        <end position="35"/>
    </location>
</feature>
<dbReference type="GO" id="GO:0008237">
    <property type="term" value="F:metallopeptidase activity"/>
    <property type="evidence" value="ECO:0007669"/>
    <property type="project" value="UniProtKB-KW"/>
</dbReference>
<feature type="domain" description="CAAX prenyl protease 2/Lysostaphin resistance protein A-like" evidence="3">
    <location>
        <begin position="105"/>
        <end position="190"/>
    </location>
</feature>
<dbReference type="OrthoDB" id="2414621at2"/>
<dbReference type="EMBL" id="SHGT01000056">
    <property type="protein sequence ID" value="TAA09250.1"/>
    <property type="molecule type" value="Genomic_DNA"/>
</dbReference>
<reference evidence="4 5" key="1">
    <citation type="submission" date="2019-02" db="EMBL/GenBank/DDBJ databases">
        <title>First genome of the species Streptococcus parasuis.</title>
        <authorList>
            <person name="Stevens M.J.A."/>
            <person name="Stephan R."/>
        </authorList>
    </citation>
    <scope>NUCLEOTIDE SEQUENCE [LARGE SCALE GENOMIC DNA]</scope>
    <source>
        <strain evidence="4 5">4253</strain>
    </source>
</reference>
<dbReference type="RefSeq" id="WP_130555478.1">
    <property type="nucleotide sequence ID" value="NZ_SHGT01000056.1"/>
</dbReference>
<keyword evidence="2" id="KW-0472">Membrane</keyword>
<name>A0A4Q8L053_9STRE</name>
<feature type="transmembrane region" description="Helical" evidence="2">
    <location>
        <begin position="47"/>
        <end position="65"/>
    </location>
</feature>
<keyword evidence="4" id="KW-0645">Protease</keyword>
<comment type="caution">
    <text evidence="4">The sequence shown here is derived from an EMBL/GenBank/DDBJ whole genome shotgun (WGS) entry which is preliminary data.</text>
</comment>
<feature type="transmembrane region" description="Helical" evidence="2">
    <location>
        <begin position="133"/>
        <end position="151"/>
    </location>
</feature>